<dbReference type="Pfam" id="PF14222">
    <property type="entry name" value="MOR2-PAG1_N"/>
    <property type="match status" value="1"/>
</dbReference>
<accession>A0A8X7CFH5</accession>
<comment type="caution">
    <text evidence="2">The sequence shown here is derived from an EMBL/GenBank/DDBJ whole genome shotgun (WGS) entry which is preliminary data.</text>
</comment>
<sequence length="108" mass="12311">MPRTVGVLPSGNTLRVKKTFLNKMLTDETARTIGMSHYHPYVRKVFDDILKALDVQFGRPLMMTTVQNINKEPDDMITGERKPKIDLFRTCVAAVPRLIPDGMSRHDL</sequence>
<dbReference type="GO" id="GO:0031175">
    <property type="term" value="P:neuron projection development"/>
    <property type="evidence" value="ECO:0007669"/>
    <property type="project" value="TreeGrafter"/>
</dbReference>
<dbReference type="OrthoDB" id="6287725at2759"/>
<dbReference type="GO" id="GO:0030427">
    <property type="term" value="C:site of polarized growth"/>
    <property type="evidence" value="ECO:0007669"/>
    <property type="project" value="TreeGrafter"/>
</dbReference>
<dbReference type="GO" id="GO:0005938">
    <property type="term" value="C:cell cortex"/>
    <property type="evidence" value="ECO:0007669"/>
    <property type="project" value="TreeGrafter"/>
</dbReference>
<keyword evidence="3" id="KW-1185">Reference proteome</keyword>
<evidence type="ECO:0000313" key="2">
    <source>
        <dbReference type="EMBL" id="GFY64536.1"/>
    </source>
</evidence>
<evidence type="ECO:0000313" key="3">
    <source>
        <dbReference type="Proteomes" id="UP000886998"/>
    </source>
</evidence>
<dbReference type="AlphaFoldDB" id="A0A8X7CFH5"/>
<name>A0A8X7CFH5_9ARAC</name>
<evidence type="ECO:0000259" key="1">
    <source>
        <dbReference type="Pfam" id="PF14222"/>
    </source>
</evidence>
<gene>
    <name evidence="2" type="primary">fry</name>
    <name evidence="2" type="ORF">TNIN_213811</name>
</gene>
<reference evidence="2" key="1">
    <citation type="submission" date="2020-08" db="EMBL/GenBank/DDBJ databases">
        <title>Multicomponent nature underlies the extraordinary mechanical properties of spider dragline silk.</title>
        <authorList>
            <person name="Kono N."/>
            <person name="Nakamura H."/>
            <person name="Mori M."/>
            <person name="Yoshida Y."/>
            <person name="Ohtoshi R."/>
            <person name="Malay A.D."/>
            <person name="Moran D.A.P."/>
            <person name="Tomita M."/>
            <person name="Numata K."/>
            <person name="Arakawa K."/>
        </authorList>
    </citation>
    <scope>NUCLEOTIDE SEQUENCE</scope>
</reference>
<proteinExistence type="predicted"/>
<dbReference type="PANTHER" id="PTHR12295:SF30">
    <property type="entry name" value="PROTEIN FURRY"/>
    <property type="match status" value="1"/>
</dbReference>
<feature type="domain" description="Cell morphogenesis protein N-terminal" evidence="1">
    <location>
        <begin position="1"/>
        <end position="107"/>
    </location>
</feature>
<dbReference type="InterPro" id="IPR025614">
    <property type="entry name" value="Cell_morpho_N"/>
</dbReference>
<dbReference type="InterPro" id="IPR039867">
    <property type="entry name" value="Furry/Tao3/Mor2"/>
</dbReference>
<dbReference type="GO" id="GO:0000902">
    <property type="term" value="P:cell morphogenesis"/>
    <property type="evidence" value="ECO:0007669"/>
    <property type="project" value="InterPro"/>
</dbReference>
<dbReference type="Proteomes" id="UP000886998">
    <property type="component" value="Unassembled WGS sequence"/>
</dbReference>
<dbReference type="EMBL" id="BMAV01015288">
    <property type="protein sequence ID" value="GFY64536.1"/>
    <property type="molecule type" value="Genomic_DNA"/>
</dbReference>
<organism evidence="2 3">
    <name type="scientific">Trichonephila inaurata madagascariensis</name>
    <dbReference type="NCBI Taxonomy" id="2747483"/>
    <lineage>
        <taxon>Eukaryota</taxon>
        <taxon>Metazoa</taxon>
        <taxon>Ecdysozoa</taxon>
        <taxon>Arthropoda</taxon>
        <taxon>Chelicerata</taxon>
        <taxon>Arachnida</taxon>
        <taxon>Araneae</taxon>
        <taxon>Araneomorphae</taxon>
        <taxon>Entelegynae</taxon>
        <taxon>Araneoidea</taxon>
        <taxon>Nephilidae</taxon>
        <taxon>Trichonephila</taxon>
        <taxon>Trichonephila inaurata</taxon>
    </lineage>
</organism>
<protein>
    <submittedName>
        <fullName evidence="2">Protein furry</fullName>
    </submittedName>
</protein>
<dbReference type="PANTHER" id="PTHR12295">
    <property type="entry name" value="FURRY-RELATED"/>
    <property type="match status" value="1"/>
</dbReference>